<dbReference type="EMBL" id="GGEC01017377">
    <property type="protein sequence ID" value="MBW97860.1"/>
    <property type="molecule type" value="Transcribed_RNA"/>
</dbReference>
<name>A0A2P2JWM6_RHIMU</name>
<feature type="region of interest" description="Disordered" evidence="1">
    <location>
        <begin position="1"/>
        <end position="22"/>
    </location>
</feature>
<protein>
    <submittedName>
        <fullName evidence="2">Uncharacterized protein</fullName>
    </submittedName>
</protein>
<evidence type="ECO:0000313" key="2">
    <source>
        <dbReference type="EMBL" id="MBW97860.1"/>
    </source>
</evidence>
<proteinExistence type="predicted"/>
<reference evidence="2" key="1">
    <citation type="submission" date="2018-02" db="EMBL/GenBank/DDBJ databases">
        <title>Rhizophora mucronata_Transcriptome.</title>
        <authorList>
            <person name="Meera S.P."/>
            <person name="Sreeshan A."/>
            <person name="Augustine A."/>
        </authorList>
    </citation>
    <scope>NUCLEOTIDE SEQUENCE</scope>
    <source>
        <tissue evidence="2">Leaf</tissue>
    </source>
</reference>
<sequence length="42" mass="4431">MSRKHAASSVFSESKQSSLPPIASASPLLCFCVLYKGQVGDC</sequence>
<organism evidence="2">
    <name type="scientific">Rhizophora mucronata</name>
    <name type="common">Asiatic mangrove</name>
    <dbReference type="NCBI Taxonomy" id="61149"/>
    <lineage>
        <taxon>Eukaryota</taxon>
        <taxon>Viridiplantae</taxon>
        <taxon>Streptophyta</taxon>
        <taxon>Embryophyta</taxon>
        <taxon>Tracheophyta</taxon>
        <taxon>Spermatophyta</taxon>
        <taxon>Magnoliopsida</taxon>
        <taxon>eudicotyledons</taxon>
        <taxon>Gunneridae</taxon>
        <taxon>Pentapetalae</taxon>
        <taxon>rosids</taxon>
        <taxon>fabids</taxon>
        <taxon>Malpighiales</taxon>
        <taxon>Rhizophoraceae</taxon>
        <taxon>Rhizophora</taxon>
    </lineage>
</organism>
<accession>A0A2P2JWM6</accession>
<dbReference type="AlphaFoldDB" id="A0A2P2JWM6"/>
<evidence type="ECO:0000256" key="1">
    <source>
        <dbReference type="SAM" id="MobiDB-lite"/>
    </source>
</evidence>